<name>A0ABX4FEC4_9BORD</name>
<feature type="region of interest" description="Disordered" evidence="1">
    <location>
        <begin position="205"/>
        <end position="247"/>
    </location>
</feature>
<feature type="compositionally biased region" description="Low complexity" evidence="1">
    <location>
        <begin position="206"/>
        <end position="219"/>
    </location>
</feature>
<evidence type="ECO:0000256" key="1">
    <source>
        <dbReference type="SAM" id="MobiDB-lite"/>
    </source>
</evidence>
<gene>
    <name evidence="4" type="ORF">CAL23_02120</name>
</gene>
<dbReference type="InterPro" id="IPR051686">
    <property type="entry name" value="Lipoprotein_DolP"/>
</dbReference>
<keyword evidence="5" id="KW-1185">Reference proteome</keyword>
<sequence length="247" mass="24871">MMPDAKTAARPLLLAAALSAAALTLSACAPLVIGGAAATTAVVVTDRRTSGVQLEDQNIAFKAESQIAQKLGNTARVNAMVYGGHVLLTGDAPTEEAKAQATSIAQSIENVKAVTNQLTVGPAADFSTRSNDTWLTSKVKTALINTKYVPSGTISVTTSRGVVYLMGKVTQAEGDYAANAAAGVGGVVRVVKLFETISREEAIRLSGSGTKSGEGSSDGTAPQKAPIESGAAPAGGGSSGVEAIPIK</sequence>
<dbReference type="SMART" id="SM00749">
    <property type="entry name" value="BON"/>
    <property type="match status" value="2"/>
</dbReference>
<feature type="domain" description="BON" evidence="3">
    <location>
        <begin position="55"/>
        <end position="122"/>
    </location>
</feature>
<dbReference type="RefSeq" id="WP_033466579.1">
    <property type="nucleotide sequence ID" value="NZ_CP021107.1"/>
</dbReference>
<dbReference type="EMBL" id="NEVV01000001">
    <property type="protein sequence ID" value="OZI80551.1"/>
    <property type="molecule type" value="Genomic_DNA"/>
</dbReference>
<dbReference type="PANTHER" id="PTHR34606:SF15">
    <property type="entry name" value="BON DOMAIN-CONTAINING PROTEIN"/>
    <property type="match status" value="1"/>
</dbReference>
<evidence type="ECO:0000256" key="2">
    <source>
        <dbReference type="SAM" id="SignalP"/>
    </source>
</evidence>
<dbReference type="InterPro" id="IPR014004">
    <property type="entry name" value="Transpt-assoc_nodulatn_dom_bac"/>
</dbReference>
<organism evidence="4 5">
    <name type="scientific">Bordetella genomosp. 6</name>
    <dbReference type="NCBI Taxonomy" id="463024"/>
    <lineage>
        <taxon>Bacteria</taxon>
        <taxon>Pseudomonadati</taxon>
        <taxon>Pseudomonadota</taxon>
        <taxon>Betaproteobacteria</taxon>
        <taxon>Burkholderiales</taxon>
        <taxon>Alcaligenaceae</taxon>
        <taxon>Bordetella</taxon>
    </lineage>
</organism>
<dbReference type="Proteomes" id="UP000216524">
    <property type="component" value="Unassembled WGS sequence"/>
</dbReference>
<dbReference type="PROSITE" id="PS50914">
    <property type="entry name" value="BON"/>
    <property type="match status" value="2"/>
</dbReference>
<feature type="signal peptide" evidence="2">
    <location>
        <begin position="1"/>
        <end position="29"/>
    </location>
</feature>
<feature type="domain" description="BON" evidence="3">
    <location>
        <begin position="131"/>
        <end position="198"/>
    </location>
</feature>
<accession>A0ABX4FEC4</accession>
<dbReference type="PROSITE" id="PS51257">
    <property type="entry name" value="PROKAR_LIPOPROTEIN"/>
    <property type="match status" value="1"/>
</dbReference>
<evidence type="ECO:0000313" key="5">
    <source>
        <dbReference type="Proteomes" id="UP000216524"/>
    </source>
</evidence>
<dbReference type="InterPro" id="IPR007055">
    <property type="entry name" value="BON_dom"/>
</dbReference>
<protein>
    <submittedName>
        <fullName evidence="4">Phospholipid-binding protein</fullName>
    </submittedName>
</protein>
<reference evidence="4 5" key="1">
    <citation type="submission" date="2017-05" db="EMBL/GenBank/DDBJ databases">
        <title>Complete and WGS of Bordetella genogroups.</title>
        <authorList>
            <person name="Spilker T."/>
            <person name="Lipuma J."/>
        </authorList>
    </citation>
    <scope>NUCLEOTIDE SEQUENCE [LARGE SCALE GENOMIC DNA]</scope>
    <source>
        <strain evidence="4 5">AU3139</strain>
    </source>
</reference>
<dbReference type="PANTHER" id="PTHR34606">
    <property type="entry name" value="BON DOMAIN-CONTAINING PROTEIN"/>
    <property type="match status" value="1"/>
</dbReference>
<dbReference type="Pfam" id="PF04972">
    <property type="entry name" value="BON"/>
    <property type="match status" value="2"/>
</dbReference>
<keyword evidence="2" id="KW-0732">Signal</keyword>
<evidence type="ECO:0000313" key="4">
    <source>
        <dbReference type="EMBL" id="OZI80551.1"/>
    </source>
</evidence>
<proteinExistence type="predicted"/>
<feature type="chain" id="PRO_5046718857" evidence="2">
    <location>
        <begin position="30"/>
        <end position="247"/>
    </location>
</feature>
<comment type="caution">
    <text evidence="4">The sequence shown here is derived from an EMBL/GenBank/DDBJ whole genome shotgun (WGS) entry which is preliminary data.</text>
</comment>
<dbReference type="Gene3D" id="3.40.1520.20">
    <property type="match status" value="1"/>
</dbReference>
<evidence type="ECO:0000259" key="3">
    <source>
        <dbReference type="PROSITE" id="PS50914"/>
    </source>
</evidence>